<dbReference type="GO" id="GO:0006508">
    <property type="term" value="P:proteolysis"/>
    <property type="evidence" value="ECO:0007669"/>
    <property type="project" value="UniProtKB-KW"/>
</dbReference>
<sequence>MRIVLLLFLIIFYSMANSNQATTIEALAKKYIGGRYIWGGETPKGFDCSGYTKYIYQQVGITLPRTALLQSKIGQKIEDKKYKKGDLLFFLTDKSRNIPITHVGIYLEDNKFIHAASTKKGIIISDLTKSKYGSLLVSASRVLSQEQRDIFQPIFFSEALKKAIHSNSKIRLISQYQESNQTLSKLEEAIKSDSRVILK</sequence>
<evidence type="ECO:0000256" key="4">
    <source>
        <dbReference type="ARBA" id="ARBA00022807"/>
    </source>
</evidence>
<dbReference type="PANTHER" id="PTHR47053:SF1">
    <property type="entry name" value="MUREIN DD-ENDOPEPTIDASE MEPH-RELATED"/>
    <property type="match status" value="1"/>
</dbReference>
<evidence type="ECO:0000313" key="6">
    <source>
        <dbReference type="EMBL" id="SFV55994.1"/>
    </source>
</evidence>
<dbReference type="InterPro" id="IPR038765">
    <property type="entry name" value="Papain-like_cys_pep_sf"/>
</dbReference>
<feature type="domain" description="NlpC/P60" evidence="5">
    <location>
        <begin position="18"/>
        <end position="144"/>
    </location>
</feature>
<dbReference type="InterPro" id="IPR051202">
    <property type="entry name" value="Peptidase_C40"/>
</dbReference>
<evidence type="ECO:0000259" key="5">
    <source>
        <dbReference type="PROSITE" id="PS51935"/>
    </source>
</evidence>
<protein>
    <submittedName>
        <fullName evidence="6">NLP/P60 family protein</fullName>
    </submittedName>
</protein>
<dbReference type="Gene3D" id="3.90.1720.10">
    <property type="entry name" value="endopeptidase domain like (from Nostoc punctiforme)"/>
    <property type="match status" value="1"/>
</dbReference>
<evidence type="ECO:0000256" key="3">
    <source>
        <dbReference type="ARBA" id="ARBA00022801"/>
    </source>
</evidence>
<dbReference type="AlphaFoldDB" id="A0A1W1BR83"/>
<dbReference type="PANTHER" id="PTHR47053">
    <property type="entry name" value="MUREIN DD-ENDOPEPTIDASE MEPH-RELATED"/>
    <property type="match status" value="1"/>
</dbReference>
<reference evidence="6" key="1">
    <citation type="submission" date="2016-10" db="EMBL/GenBank/DDBJ databases">
        <authorList>
            <person name="de Groot N.N."/>
        </authorList>
    </citation>
    <scope>NUCLEOTIDE SEQUENCE</scope>
</reference>
<accession>A0A1W1BR83</accession>
<name>A0A1W1BR83_9ZZZZ</name>
<proteinExistence type="inferred from homology"/>
<dbReference type="InterPro" id="IPR000064">
    <property type="entry name" value="NLP_P60_dom"/>
</dbReference>
<keyword evidence="2" id="KW-0645">Protease</keyword>
<dbReference type="SUPFAM" id="SSF54001">
    <property type="entry name" value="Cysteine proteinases"/>
    <property type="match status" value="1"/>
</dbReference>
<dbReference type="Pfam" id="PF00877">
    <property type="entry name" value="NLPC_P60"/>
    <property type="match status" value="1"/>
</dbReference>
<keyword evidence="4" id="KW-0788">Thiol protease</keyword>
<evidence type="ECO:0000256" key="2">
    <source>
        <dbReference type="ARBA" id="ARBA00022670"/>
    </source>
</evidence>
<evidence type="ECO:0000256" key="1">
    <source>
        <dbReference type="ARBA" id="ARBA00007074"/>
    </source>
</evidence>
<comment type="similarity">
    <text evidence="1">Belongs to the peptidase C40 family.</text>
</comment>
<gene>
    <name evidence="6" type="ORF">MNB_SM-5-234</name>
</gene>
<dbReference type="GO" id="GO:0008234">
    <property type="term" value="F:cysteine-type peptidase activity"/>
    <property type="evidence" value="ECO:0007669"/>
    <property type="project" value="UniProtKB-KW"/>
</dbReference>
<dbReference type="EMBL" id="FPHH01000036">
    <property type="protein sequence ID" value="SFV55994.1"/>
    <property type="molecule type" value="Genomic_DNA"/>
</dbReference>
<dbReference type="PROSITE" id="PS51935">
    <property type="entry name" value="NLPC_P60"/>
    <property type="match status" value="1"/>
</dbReference>
<keyword evidence="3" id="KW-0378">Hydrolase</keyword>
<organism evidence="6">
    <name type="scientific">hydrothermal vent metagenome</name>
    <dbReference type="NCBI Taxonomy" id="652676"/>
    <lineage>
        <taxon>unclassified sequences</taxon>
        <taxon>metagenomes</taxon>
        <taxon>ecological metagenomes</taxon>
    </lineage>
</organism>